<dbReference type="SUPFAM" id="SSF51679">
    <property type="entry name" value="Bacterial luciferase-like"/>
    <property type="match status" value="1"/>
</dbReference>
<feature type="domain" description="Luciferase-like" evidence="6">
    <location>
        <begin position="70"/>
        <end position="356"/>
    </location>
</feature>
<dbReference type="InterPro" id="IPR011251">
    <property type="entry name" value="Luciferase-like_dom"/>
</dbReference>
<evidence type="ECO:0000313" key="8">
    <source>
        <dbReference type="Proteomes" id="UP000199112"/>
    </source>
</evidence>
<dbReference type="RefSeq" id="WP_245726728.1">
    <property type="nucleotide sequence ID" value="NZ_FNWL01000003.1"/>
</dbReference>
<dbReference type="GO" id="GO:0005737">
    <property type="term" value="C:cytoplasm"/>
    <property type="evidence" value="ECO:0007669"/>
    <property type="project" value="UniProtKB-SubCell"/>
</dbReference>
<evidence type="ECO:0000256" key="1">
    <source>
        <dbReference type="ARBA" id="ARBA00022490"/>
    </source>
</evidence>
<dbReference type="Proteomes" id="UP000199112">
    <property type="component" value="Unassembled WGS sequence"/>
</dbReference>
<organism evidence="7 8">
    <name type="scientific">Natronorubrum sediminis</name>
    <dbReference type="NCBI Taxonomy" id="640943"/>
    <lineage>
        <taxon>Archaea</taxon>
        <taxon>Methanobacteriati</taxon>
        <taxon>Methanobacteriota</taxon>
        <taxon>Stenosarchaea group</taxon>
        <taxon>Halobacteria</taxon>
        <taxon>Halobacteriales</taxon>
        <taxon>Natrialbaceae</taxon>
        <taxon>Natronorubrum</taxon>
    </lineage>
</organism>
<evidence type="ECO:0000256" key="2">
    <source>
        <dbReference type="ARBA" id="ARBA00022563"/>
    </source>
</evidence>
<comment type="similarity">
    <text evidence="4">Belongs to the mer family.</text>
</comment>
<keyword evidence="8" id="KW-1185">Reference proteome</keyword>
<keyword evidence="3 4" id="KW-0560">Oxidoreductase</keyword>
<dbReference type="InterPro" id="IPR036661">
    <property type="entry name" value="Luciferase-like_sf"/>
</dbReference>
<dbReference type="CDD" id="cd01097">
    <property type="entry name" value="Tetrahydromethanopterin_reductase"/>
    <property type="match status" value="1"/>
</dbReference>
<evidence type="ECO:0000313" key="7">
    <source>
        <dbReference type="EMBL" id="SEH16853.1"/>
    </source>
</evidence>
<dbReference type="Pfam" id="PF00296">
    <property type="entry name" value="Bac_luciferase"/>
    <property type="match status" value="1"/>
</dbReference>
<dbReference type="GO" id="GO:0006730">
    <property type="term" value="P:one-carbon metabolic process"/>
    <property type="evidence" value="ECO:0007669"/>
    <property type="project" value="UniProtKB-UniRule"/>
</dbReference>
<dbReference type="HAMAP" id="MF_01091">
    <property type="entry name" value="F420_mer"/>
    <property type="match status" value="1"/>
</dbReference>
<keyword evidence="2 4" id="KW-0554">One-carbon metabolism</keyword>
<dbReference type="PANTHER" id="PTHR43244:SF1">
    <property type="entry name" value="5,10-METHYLENETETRAHYDROMETHANOPTERIN REDUCTASE"/>
    <property type="match status" value="1"/>
</dbReference>
<comment type="subcellular location">
    <subcellularLocation>
        <location evidence="4">Cytoplasm</location>
    </subcellularLocation>
</comment>
<name>A0A1H6G3G3_9EURY</name>
<dbReference type="PANTHER" id="PTHR43244">
    <property type="match status" value="1"/>
</dbReference>
<proteinExistence type="inferred from homology"/>
<accession>A0A1H6G3G3</accession>
<protein>
    <recommendedName>
        <fullName evidence="4">5,10-methylenetetrahydromethanopterin reductase</fullName>
        <ecNumber evidence="4">1.5.98.2</ecNumber>
    </recommendedName>
    <alternativeName>
        <fullName evidence="4">Coenzyme F420-dependent N(5),N(10)-methylenetetrahydromethanopterin reductase</fullName>
    </alternativeName>
    <alternativeName>
        <fullName evidence="4">Methylene-H(4)MPT reductase</fullName>
    </alternativeName>
</protein>
<dbReference type="EMBL" id="FNWL01000003">
    <property type="protein sequence ID" value="SEH16853.1"/>
    <property type="molecule type" value="Genomic_DNA"/>
</dbReference>
<reference evidence="8" key="1">
    <citation type="submission" date="2016-10" db="EMBL/GenBank/DDBJ databases">
        <authorList>
            <person name="Varghese N."/>
            <person name="Submissions S."/>
        </authorList>
    </citation>
    <scope>NUCLEOTIDE SEQUENCE [LARGE SCALE GENOMIC DNA]</scope>
    <source>
        <strain evidence="8">CGMCC 1.8981</strain>
    </source>
</reference>
<dbReference type="NCBIfam" id="NF002619">
    <property type="entry name" value="PRK02271.1"/>
    <property type="match status" value="1"/>
</dbReference>
<dbReference type="InterPro" id="IPR050564">
    <property type="entry name" value="F420-G6PD/mer"/>
</dbReference>
<feature type="compositionally biased region" description="Low complexity" evidence="5">
    <location>
        <begin position="17"/>
        <end position="42"/>
    </location>
</feature>
<evidence type="ECO:0000256" key="3">
    <source>
        <dbReference type="ARBA" id="ARBA00023002"/>
    </source>
</evidence>
<feature type="region of interest" description="Disordered" evidence="5">
    <location>
        <begin position="1"/>
        <end position="58"/>
    </location>
</feature>
<evidence type="ECO:0000256" key="5">
    <source>
        <dbReference type="SAM" id="MobiDB-lite"/>
    </source>
</evidence>
<evidence type="ECO:0000256" key="4">
    <source>
        <dbReference type="HAMAP-Rule" id="MF_01091"/>
    </source>
</evidence>
<dbReference type="EC" id="1.5.98.2" evidence="4"/>
<dbReference type="Gene3D" id="3.20.20.30">
    <property type="entry name" value="Luciferase-like domain"/>
    <property type="match status" value="1"/>
</dbReference>
<comment type="function">
    <text evidence="4">Catalyzes the oxidation of methyl-H(4)MPT to methylene-H(4)MPT.</text>
</comment>
<keyword evidence="1 4" id="KW-0963">Cytoplasm</keyword>
<dbReference type="InterPro" id="IPR019946">
    <property type="entry name" value="MeH4methanopterin_reductase"/>
</dbReference>
<sequence>MTAETPTETRATDDTNDTNNVNDTNDTNNVNDTNDTNNVNDTNDTDDTTDATDATDANDANAVTWGIELTPEHPPEEVASLASLAEDEGFDVALASSHYFNRDPFVTLSQMAEATDDIRLGPGVVNPYETHPVKLAAQTATIDEISDGRAVFGVGAGDRSTLANLGIEREKPLRRVLETFTLAADLWDGQTVTREGVVTARDASLNLEPPSEKIPTYVGAQGPHMLRMSAKHADGVLINAAHPRDLEWAAGQLEQGLDERPDEYGPFESLAFASVSVAGDEDAAREAARPPVAFIVGGAAEPVLERHSIDREAAGAVSDALERGELTEAFGHVTPEMIDAFCIAGTTDTVADRFEAALEHVDGIVVGSPLGPDLEDAIERASEALSIATADR</sequence>
<evidence type="ECO:0000259" key="6">
    <source>
        <dbReference type="Pfam" id="PF00296"/>
    </source>
</evidence>
<gene>
    <name evidence="4" type="primary">mer</name>
    <name evidence="7" type="ORF">SAMN04487967_2814</name>
</gene>
<dbReference type="AlphaFoldDB" id="A0A1H6G3G3"/>
<comment type="catalytic activity">
    <reaction evidence="4">
        <text>5-methyl-5,6,7,8-tetrahydromethanopterin + oxidized coenzyme F420-(gamma-L-Glu)(n) + H(+) = 5,10-methylenetetrahydromethanopterin + reduced coenzyme F420-(gamma-L-Glu)(n)</text>
        <dbReference type="Rhea" id="RHEA:21144"/>
        <dbReference type="Rhea" id="RHEA-COMP:12939"/>
        <dbReference type="Rhea" id="RHEA-COMP:14378"/>
        <dbReference type="ChEBI" id="CHEBI:15378"/>
        <dbReference type="ChEBI" id="CHEBI:57818"/>
        <dbReference type="ChEBI" id="CHEBI:58116"/>
        <dbReference type="ChEBI" id="CHEBI:133980"/>
        <dbReference type="ChEBI" id="CHEBI:139511"/>
        <dbReference type="EC" id="1.5.98.2"/>
    </reaction>
</comment>
<dbReference type="GO" id="GO:0016705">
    <property type="term" value="F:oxidoreductase activity, acting on paired donors, with incorporation or reduction of molecular oxygen"/>
    <property type="evidence" value="ECO:0007669"/>
    <property type="project" value="InterPro"/>
</dbReference>
<dbReference type="GO" id="GO:0018537">
    <property type="term" value="F:coenzyme F420-dependent N5,N10-methenyltetrahydromethanopterin reductase activity"/>
    <property type="evidence" value="ECO:0007669"/>
    <property type="project" value="UniProtKB-UniRule"/>
</dbReference>